<organism evidence="1">
    <name type="scientific">Salmonella enterica</name>
    <name type="common">Salmonella choleraesuis</name>
    <dbReference type="NCBI Taxonomy" id="28901"/>
    <lineage>
        <taxon>Bacteria</taxon>
        <taxon>Pseudomonadati</taxon>
        <taxon>Pseudomonadota</taxon>
        <taxon>Gammaproteobacteria</taxon>
        <taxon>Enterobacterales</taxon>
        <taxon>Enterobacteriaceae</taxon>
        <taxon>Salmonella</taxon>
    </lineage>
</organism>
<reference evidence="1" key="1">
    <citation type="submission" date="2018-07" db="EMBL/GenBank/DDBJ databases">
        <authorList>
            <consortium name="GenomeTrakr network: Whole genome sequencing for foodborne pathogen traceback"/>
        </authorList>
    </citation>
    <scope>NUCLEOTIDE SEQUENCE</scope>
    <source>
        <strain evidence="1">FDA00011140</strain>
    </source>
</reference>
<dbReference type="EMBL" id="AAGPUO010000018">
    <property type="protein sequence ID" value="EBQ6858928.1"/>
    <property type="molecule type" value="Genomic_DNA"/>
</dbReference>
<sequence>MALTTISETILSSFRFKRDSESYEASITSRIHIDCGKERCDYEVSIIDDDGNILMKEQNYDFLEACDIYDRLSILVEKFIIK</sequence>
<dbReference type="AlphaFoldDB" id="A0A5U5UUL4"/>
<gene>
    <name evidence="1" type="ORF">BUX03_13045</name>
</gene>
<protein>
    <submittedName>
        <fullName evidence="1">Uncharacterized protein</fullName>
    </submittedName>
</protein>
<proteinExistence type="predicted"/>
<comment type="caution">
    <text evidence="1">The sequence shown here is derived from an EMBL/GenBank/DDBJ whole genome shotgun (WGS) entry which is preliminary data.</text>
</comment>
<name>A0A5U5UUL4_SALER</name>
<evidence type="ECO:0000313" key="1">
    <source>
        <dbReference type="EMBL" id="EBQ6858928.1"/>
    </source>
</evidence>
<accession>A0A5U5UUL4</accession>